<dbReference type="GO" id="GO:0016740">
    <property type="term" value="F:transferase activity"/>
    <property type="evidence" value="ECO:0007669"/>
    <property type="project" value="UniProtKB-KW"/>
</dbReference>
<dbReference type="NCBIfam" id="TIGR03586">
    <property type="entry name" value="PseI"/>
    <property type="match status" value="1"/>
</dbReference>
<sequence length="345" mass="37523">MNSRKCSFALDSKMIGQGHPVYIVAEMSTNHGGELSRAKEIIHAAAEAGADAVKLQTYTADTLTFDCSDEHFQLKDGLWAGQSLYELYQQVAMPWQWHEPLFVEAQKVGITLFSSPFDLSAVELLESLDYPAYKIASAEIIDVALLHAVAATGKPVIISTGGAALDDIQRAVTIMAEHHNSNLCLLKCTSAYPAPYESMNLKTITHLADWVGCPVGLSDHSLGISVPVAAVALGACFIEKHFMLDKSLPTADRAFSLDPSEFTAMVQAVRQTEQALGQVSYPQQTQAQRALYAIEDLAQGTVLEAKHLRSARPGGGIAPRHLPHLLGRPLRSALRRAHPLQWSML</sequence>
<dbReference type="EMBL" id="JBEQCT010000003">
    <property type="protein sequence ID" value="MFM2485081.1"/>
    <property type="molecule type" value="Genomic_DNA"/>
</dbReference>
<evidence type="ECO:0000313" key="2">
    <source>
        <dbReference type="EMBL" id="MFM2485081.1"/>
    </source>
</evidence>
<dbReference type="Gene3D" id="3.90.1210.10">
    <property type="entry name" value="Antifreeze-like/N-acetylneuraminic acid synthase C-terminal domain"/>
    <property type="match status" value="1"/>
</dbReference>
<comment type="caution">
    <text evidence="2">The sequence shown here is derived from an EMBL/GenBank/DDBJ whole genome shotgun (WGS) entry which is preliminary data.</text>
</comment>
<dbReference type="SUPFAM" id="SSF51269">
    <property type="entry name" value="AFP III-like domain"/>
    <property type="match status" value="1"/>
</dbReference>
<organism evidence="2 3">
    <name type="scientific">Celerinatantimonas yamalensis</name>
    <dbReference type="NCBI Taxonomy" id="559956"/>
    <lineage>
        <taxon>Bacteria</taxon>
        <taxon>Pseudomonadati</taxon>
        <taxon>Pseudomonadota</taxon>
        <taxon>Gammaproteobacteria</taxon>
        <taxon>Celerinatantimonadaceae</taxon>
        <taxon>Celerinatantimonas</taxon>
    </lineage>
</organism>
<dbReference type="InterPro" id="IPR013974">
    <property type="entry name" value="SAF"/>
</dbReference>
<evidence type="ECO:0000259" key="1">
    <source>
        <dbReference type="PROSITE" id="PS50844"/>
    </source>
</evidence>
<dbReference type="EC" id="2.5.1.97" evidence="2"/>
<dbReference type="Pfam" id="PF03102">
    <property type="entry name" value="NeuB"/>
    <property type="match status" value="1"/>
</dbReference>
<gene>
    <name evidence="2" type="primary">pseI</name>
    <name evidence="2" type="ORF">ABUE30_08385</name>
</gene>
<keyword evidence="3" id="KW-1185">Reference proteome</keyword>
<feature type="domain" description="AFP-like" evidence="1">
    <location>
        <begin position="290"/>
        <end position="345"/>
    </location>
</feature>
<name>A0ABW9G5Z4_9GAMM</name>
<dbReference type="InterPro" id="IPR006190">
    <property type="entry name" value="SAF_AFP_Neu5Ac"/>
</dbReference>
<dbReference type="Gene3D" id="3.20.20.70">
    <property type="entry name" value="Aldolase class I"/>
    <property type="match status" value="1"/>
</dbReference>
<dbReference type="SUPFAM" id="SSF51569">
    <property type="entry name" value="Aldolase"/>
    <property type="match status" value="1"/>
</dbReference>
<dbReference type="PANTHER" id="PTHR42966">
    <property type="entry name" value="N-ACETYLNEURAMINATE SYNTHASE"/>
    <property type="match status" value="1"/>
</dbReference>
<dbReference type="InterPro" id="IPR051690">
    <property type="entry name" value="PseI-like"/>
</dbReference>
<proteinExistence type="predicted"/>
<dbReference type="CDD" id="cd11615">
    <property type="entry name" value="SAF_NeuB_like"/>
    <property type="match status" value="1"/>
</dbReference>
<dbReference type="InterPro" id="IPR036732">
    <property type="entry name" value="AFP_Neu5c_C_sf"/>
</dbReference>
<dbReference type="InterPro" id="IPR013132">
    <property type="entry name" value="PseI/NeuA/B-like_N"/>
</dbReference>
<dbReference type="PROSITE" id="PS50844">
    <property type="entry name" value="AFP_LIKE"/>
    <property type="match status" value="1"/>
</dbReference>
<dbReference type="PANTHER" id="PTHR42966:SF2">
    <property type="entry name" value="PSEUDAMINIC ACID SYNTHASE"/>
    <property type="match status" value="1"/>
</dbReference>
<dbReference type="Pfam" id="PF08666">
    <property type="entry name" value="SAF"/>
    <property type="match status" value="1"/>
</dbReference>
<keyword evidence="2" id="KW-0808">Transferase</keyword>
<accession>A0ABW9G5Z4</accession>
<evidence type="ECO:0000313" key="3">
    <source>
        <dbReference type="Proteomes" id="UP001629953"/>
    </source>
</evidence>
<dbReference type="RefSeq" id="WP_408623298.1">
    <property type="nucleotide sequence ID" value="NZ_JBEQCT010000003.1"/>
</dbReference>
<dbReference type="InterPro" id="IPR057736">
    <property type="entry name" value="SAF_PseI/NeuA/NeuB"/>
</dbReference>
<reference evidence="2 3" key="1">
    <citation type="journal article" date="2013" name="Int. J. Syst. Evol. Microbiol.">
        <title>Celerinatantimonas yamalensis sp. nov., a cold-adapted diazotrophic bacterium from a cold permafrost brine.</title>
        <authorList>
            <person name="Shcherbakova V."/>
            <person name="Chuvilskaya N."/>
            <person name="Rivkina E."/>
            <person name="Demidov N."/>
            <person name="Uchaeva V."/>
            <person name="Suetin S."/>
            <person name="Suzina N."/>
            <person name="Gilichinsky D."/>
        </authorList>
    </citation>
    <scope>NUCLEOTIDE SEQUENCE [LARGE SCALE GENOMIC DNA]</scope>
    <source>
        <strain evidence="2 3">C7</strain>
    </source>
</reference>
<dbReference type="InterPro" id="IPR020030">
    <property type="entry name" value="Pseudaminic_synth_PseI"/>
</dbReference>
<protein>
    <submittedName>
        <fullName evidence="2">Pseudaminic acid synthase</fullName>
        <ecNumber evidence="2">2.5.1.97</ecNumber>
    </submittedName>
</protein>
<dbReference type="InterPro" id="IPR013785">
    <property type="entry name" value="Aldolase_TIM"/>
</dbReference>
<dbReference type="Proteomes" id="UP001629953">
    <property type="component" value="Unassembled WGS sequence"/>
</dbReference>